<reference evidence="2" key="2">
    <citation type="submission" date="2011-02" db="EMBL/GenBank/DDBJ databases">
        <title>The complete genome of Fluviicola taffensis DSM 16823.</title>
        <authorList>
            <consortium name="US DOE Joint Genome Institute (JGI-PGF)"/>
            <person name="Lucas S."/>
            <person name="Copeland A."/>
            <person name="Lapidus A."/>
            <person name="Bruce D."/>
            <person name="Goodwin L."/>
            <person name="Pitluck S."/>
            <person name="Kyrpides N."/>
            <person name="Mavromatis K."/>
            <person name="Ivanova N."/>
            <person name="Mikhailova N."/>
            <person name="Pagani I."/>
            <person name="Chertkov O."/>
            <person name="Detter J.C."/>
            <person name="Han C."/>
            <person name="Tapia R."/>
            <person name="Land M."/>
            <person name="Hauser L."/>
            <person name="Markowitz V."/>
            <person name="Cheng J.-F."/>
            <person name="Hugenholtz P."/>
            <person name="Woyke T."/>
            <person name="Wu D."/>
            <person name="Tindall B."/>
            <person name="Pomrenke H.G."/>
            <person name="Brambilla E."/>
            <person name="Klenk H.-P."/>
            <person name="Eisen J.A."/>
        </authorList>
    </citation>
    <scope>NUCLEOTIDE SEQUENCE [LARGE SCALE GENOMIC DNA]</scope>
    <source>
        <strain evidence="2">DSM 16823 / RW262 / RW262</strain>
    </source>
</reference>
<sequence length="318" mass="37318">MNHAAFNNYVDFVHYYLVKKNEMTPEQLNKILKSFISKIVYPEGDFNVFIASCNFEDEEIESEDIFQVQKKMKDNHLHYDYQKLNSYKEITSIVDLESDHVFKKLYMSNSKIDSLDSETLRMEISNRIRLTISLIHWSFIFIPNQVNQVRFGILNHFEKDNSIKFSNNDENEEFELADFRSKKLKLVQKSFNLKAKYKSKQTKIKETIIELDKQLTILCEDFVIGDFIEILFSDDFTSFKDIRFSINNSQVSCLFDILGDYFNGAILSTMEDSNKFLSKSSGISLKSKNIHSAKNKSNFNVKEQEVFKNFKKSLQEIG</sequence>
<dbReference type="KEGG" id="fte:Fluta_0443"/>
<evidence type="ECO:0000313" key="1">
    <source>
        <dbReference type="EMBL" id="AEA42449.1"/>
    </source>
</evidence>
<reference evidence="1 2" key="1">
    <citation type="journal article" date="2011" name="Stand. Genomic Sci.">
        <title>Complete genome sequence of the gliding freshwater bacterium Fluviicola taffensis type strain (RW262).</title>
        <authorList>
            <person name="Woyke T."/>
            <person name="Chertkov O."/>
            <person name="Lapidus A."/>
            <person name="Nolan M."/>
            <person name="Lucas S."/>
            <person name="Del Rio T.G."/>
            <person name="Tice H."/>
            <person name="Cheng J.F."/>
            <person name="Tapia R."/>
            <person name="Han C."/>
            <person name="Goodwin L."/>
            <person name="Pitluck S."/>
            <person name="Liolios K."/>
            <person name="Pagani I."/>
            <person name="Ivanova N."/>
            <person name="Huntemann M."/>
            <person name="Mavromatis K."/>
            <person name="Mikhailova N."/>
            <person name="Pati A."/>
            <person name="Chen A."/>
            <person name="Palaniappan K."/>
            <person name="Land M."/>
            <person name="Hauser L."/>
            <person name="Brambilla E.M."/>
            <person name="Rohde M."/>
            <person name="Mwirichia R."/>
            <person name="Sikorski J."/>
            <person name="Tindall B.J."/>
            <person name="Goker M."/>
            <person name="Bristow J."/>
            <person name="Eisen J.A."/>
            <person name="Markowitz V."/>
            <person name="Hugenholtz P."/>
            <person name="Klenk H.P."/>
            <person name="Kyrpides N.C."/>
        </authorList>
    </citation>
    <scope>NUCLEOTIDE SEQUENCE [LARGE SCALE GENOMIC DNA]</scope>
    <source>
        <strain evidence="2">DSM 16823 / RW262 / RW262</strain>
    </source>
</reference>
<dbReference type="AlphaFoldDB" id="F2IEY4"/>
<name>F2IEY4_FLUTR</name>
<dbReference type="Proteomes" id="UP000007463">
    <property type="component" value="Chromosome"/>
</dbReference>
<dbReference type="EMBL" id="CP002542">
    <property type="protein sequence ID" value="AEA42449.1"/>
    <property type="molecule type" value="Genomic_DNA"/>
</dbReference>
<gene>
    <name evidence="1" type="ordered locus">Fluta_0443</name>
</gene>
<dbReference type="STRING" id="755732.Fluta_0443"/>
<proteinExistence type="predicted"/>
<evidence type="ECO:0000313" key="2">
    <source>
        <dbReference type="Proteomes" id="UP000007463"/>
    </source>
</evidence>
<accession>F2IEY4</accession>
<protein>
    <submittedName>
        <fullName evidence="1">Uncharacterized protein</fullName>
    </submittedName>
</protein>
<dbReference type="RefSeq" id="WP_013685223.1">
    <property type="nucleotide sequence ID" value="NC_015321.1"/>
</dbReference>
<organism evidence="1 2">
    <name type="scientific">Fluviicola taffensis (strain DSM 16823 / NCIMB 13979 / RW262)</name>
    <dbReference type="NCBI Taxonomy" id="755732"/>
    <lineage>
        <taxon>Bacteria</taxon>
        <taxon>Pseudomonadati</taxon>
        <taxon>Bacteroidota</taxon>
        <taxon>Flavobacteriia</taxon>
        <taxon>Flavobacteriales</taxon>
        <taxon>Crocinitomicaceae</taxon>
        <taxon>Fluviicola</taxon>
    </lineage>
</organism>
<dbReference type="HOGENOM" id="CLU_873614_0_0_10"/>
<keyword evidence="2" id="KW-1185">Reference proteome</keyword>